<evidence type="ECO:0000256" key="3">
    <source>
        <dbReference type="ARBA" id="ARBA00023237"/>
    </source>
</evidence>
<evidence type="ECO:0000259" key="7">
    <source>
        <dbReference type="Pfam" id="PF08479"/>
    </source>
</evidence>
<gene>
    <name evidence="8" type="ORF">CW354_16660</name>
</gene>
<evidence type="ECO:0000256" key="5">
    <source>
        <dbReference type="SAM" id="SignalP"/>
    </source>
</evidence>
<name>A0A2S7K0M1_9PROT</name>
<evidence type="ECO:0000256" key="4">
    <source>
        <dbReference type="SAM" id="MobiDB-lite"/>
    </source>
</evidence>
<keyword evidence="9" id="KW-1185">Reference proteome</keyword>
<keyword evidence="2" id="KW-0812">Transmembrane</keyword>
<feature type="chain" id="PRO_5015429082" description="ShlB/FhaC/HecB family hemolysin secretion/activation protein" evidence="5">
    <location>
        <begin position="24"/>
        <end position="556"/>
    </location>
</feature>
<dbReference type="InterPro" id="IPR005565">
    <property type="entry name" value="Hemolysn_activator_HlyB_C"/>
</dbReference>
<keyword evidence="5" id="KW-0732">Signal</keyword>
<feature type="domain" description="Polypeptide-transport-associated ShlB-type" evidence="7">
    <location>
        <begin position="72"/>
        <end position="147"/>
    </location>
</feature>
<dbReference type="Pfam" id="PF08479">
    <property type="entry name" value="POTRA_2"/>
    <property type="match status" value="1"/>
</dbReference>
<proteinExistence type="predicted"/>
<evidence type="ECO:0008006" key="10">
    <source>
        <dbReference type="Google" id="ProtNLM"/>
    </source>
</evidence>
<dbReference type="OrthoDB" id="7439045at2"/>
<dbReference type="EMBL" id="PJCH01000015">
    <property type="protein sequence ID" value="PQA86011.1"/>
    <property type="molecule type" value="Genomic_DNA"/>
</dbReference>
<dbReference type="Pfam" id="PF03865">
    <property type="entry name" value="ShlB"/>
    <property type="match status" value="1"/>
</dbReference>
<dbReference type="Proteomes" id="UP000239504">
    <property type="component" value="Unassembled WGS sequence"/>
</dbReference>
<evidence type="ECO:0000259" key="6">
    <source>
        <dbReference type="Pfam" id="PF03865"/>
    </source>
</evidence>
<dbReference type="InterPro" id="IPR013686">
    <property type="entry name" value="Polypept-transport_assoc_ShlB"/>
</dbReference>
<feature type="signal peptide" evidence="5">
    <location>
        <begin position="1"/>
        <end position="23"/>
    </location>
</feature>
<sequence length="556" mass="60331">MRYSSLWPVVVVFCAFLALGAGAATAQAPENVEERLPAPEPAARDKEPAYLDRLRPGPPVPAVEDDEQLDRFVLTAVAITGANAIPPERFAPLYDDLLAQYVTIDDVAALADAITGLYREKGYFLSRAIVPAQNPASGVLKIEIAEGYIADVEFEDGAPAAVRKRLIDVMKERPLRLSTLERKLALIGDLPGMTVASSKIEPQLDDFARHRLIVKIKQDRIEGSIYADNRGTKDAGPHQAYVSLSANSALTTGDQLTAGLFFIPASPDELALVRIAYATPIGGGGLALNTEAMTSSFKAGGPRAAEEVESRTTRLRVGLSYPLIRRRKLALLASAGLQGRNFEEERMDAVRFEDRIRSVYASMTLRKAHLDGVTSVSAEATRGLNILGASTTGLLSRPDATAEFTKFNAEFGRLQTVSQKISVYASVAGQYALDPLLASEEFSLGGARYGRAYDYSEFKGEDGVAANVELRYGGPAVAEFLKSYQFYGFYDYGAVWNDNVPPQFEKLDLSSAGGGLRLNFSNDLHFNAELAKPLDGAPFTQGDQSWRGFFNLSKSF</sequence>
<dbReference type="Gene3D" id="3.10.20.310">
    <property type="entry name" value="membrane protein fhac"/>
    <property type="match status" value="1"/>
</dbReference>
<keyword evidence="1" id="KW-1134">Transmembrane beta strand</keyword>
<reference evidence="8 9" key="1">
    <citation type="submission" date="2017-12" db="EMBL/GenBank/DDBJ databases">
        <authorList>
            <person name="Hurst M.R.H."/>
        </authorList>
    </citation>
    <scope>NUCLEOTIDE SEQUENCE [LARGE SCALE GENOMIC DNA]</scope>
    <source>
        <strain evidence="8 9">SY-3-19</strain>
    </source>
</reference>
<evidence type="ECO:0000313" key="9">
    <source>
        <dbReference type="Proteomes" id="UP000239504"/>
    </source>
</evidence>
<accession>A0A2S7K0M1</accession>
<protein>
    <recommendedName>
        <fullName evidence="10">ShlB/FhaC/HecB family hemolysin secretion/activation protein</fullName>
    </recommendedName>
</protein>
<keyword evidence="1" id="KW-0472">Membrane</keyword>
<dbReference type="PANTHER" id="PTHR34597">
    <property type="entry name" value="SLR1661 PROTEIN"/>
    <property type="match status" value="1"/>
</dbReference>
<feature type="region of interest" description="Disordered" evidence="4">
    <location>
        <begin position="28"/>
        <end position="56"/>
    </location>
</feature>
<organism evidence="8 9">
    <name type="scientific">Hyphococcus luteus</name>
    <dbReference type="NCBI Taxonomy" id="2058213"/>
    <lineage>
        <taxon>Bacteria</taxon>
        <taxon>Pseudomonadati</taxon>
        <taxon>Pseudomonadota</taxon>
        <taxon>Alphaproteobacteria</taxon>
        <taxon>Parvularculales</taxon>
        <taxon>Parvularculaceae</taxon>
        <taxon>Hyphococcus</taxon>
    </lineage>
</organism>
<evidence type="ECO:0000313" key="8">
    <source>
        <dbReference type="EMBL" id="PQA86011.1"/>
    </source>
</evidence>
<dbReference type="GO" id="GO:0046819">
    <property type="term" value="P:protein secretion by the type V secretion system"/>
    <property type="evidence" value="ECO:0007669"/>
    <property type="project" value="TreeGrafter"/>
</dbReference>
<dbReference type="InterPro" id="IPR051544">
    <property type="entry name" value="TPS_OM_transporter"/>
</dbReference>
<feature type="domain" description="Haemolysin activator HlyB C-terminal" evidence="6">
    <location>
        <begin position="217"/>
        <end position="517"/>
    </location>
</feature>
<dbReference type="Gene3D" id="2.40.160.50">
    <property type="entry name" value="membrane protein fhac: a member of the omp85/tpsb transporter family"/>
    <property type="match status" value="1"/>
</dbReference>
<evidence type="ECO:0000256" key="2">
    <source>
        <dbReference type="ARBA" id="ARBA00022692"/>
    </source>
</evidence>
<comment type="caution">
    <text evidence="8">The sequence shown here is derived from an EMBL/GenBank/DDBJ whole genome shotgun (WGS) entry which is preliminary data.</text>
</comment>
<dbReference type="GO" id="GO:0098046">
    <property type="term" value="C:type V protein secretion system complex"/>
    <property type="evidence" value="ECO:0007669"/>
    <property type="project" value="TreeGrafter"/>
</dbReference>
<keyword evidence="3" id="KW-0998">Cell outer membrane</keyword>
<dbReference type="GO" id="GO:0008320">
    <property type="term" value="F:protein transmembrane transporter activity"/>
    <property type="evidence" value="ECO:0007669"/>
    <property type="project" value="TreeGrafter"/>
</dbReference>
<feature type="compositionally biased region" description="Basic and acidic residues" evidence="4">
    <location>
        <begin position="32"/>
        <end position="55"/>
    </location>
</feature>
<dbReference type="PANTHER" id="PTHR34597:SF6">
    <property type="entry name" value="BLR6126 PROTEIN"/>
    <property type="match status" value="1"/>
</dbReference>
<dbReference type="RefSeq" id="WP_104831223.1">
    <property type="nucleotide sequence ID" value="NZ_PJCH01000015.1"/>
</dbReference>
<evidence type="ECO:0000256" key="1">
    <source>
        <dbReference type="ARBA" id="ARBA00022452"/>
    </source>
</evidence>
<dbReference type="AlphaFoldDB" id="A0A2S7K0M1"/>